<evidence type="ECO:0000256" key="7">
    <source>
        <dbReference type="ARBA" id="ARBA00023136"/>
    </source>
</evidence>
<evidence type="ECO:0000313" key="10">
    <source>
        <dbReference type="EMBL" id="SDG64381.1"/>
    </source>
</evidence>
<dbReference type="Proteomes" id="UP000217076">
    <property type="component" value="Unassembled WGS sequence"/>
</dbReference>
<feature type="transmembrane region" description="Helical" evidence="9">
    <location>
        <begin position="144"/>
        <end position="169"/>
    </location>
</feature>
<accession>A0A1G7VXL3</accession>
<dbReference type="PANTHER" id="PTHR21716:SF53">
    <property type="entry name" value="PERMEASE PERM-RELATED"/>
    <property type="match status" value="1"/>
</dbReference>
<feature type="transmembrane region" description="Helical" evidence="9">
    <location>
        <begin position="212"/>
        <end position="235"/>
    </location>
</feature>
<feature type="transmembrane region" description="Helical" evidence="9">
    <location>
        <begin position="241"/>
        <end position="261"/>
    </location>
</feature>
<evidence type="ECO:0000313" key="11">
    <source>
        <dbReference type="Proteomes" id="UP000217076"/>
    </source>
</evidence>
<comment type="similarity">
    <text evidence="2">Belongs to the autoinducer-2 exporter (AI-2E) (TC 2.A.86) family.</text>
</comment>
<reference evidence="11" key="1">
    <citation type="submission" date="2016-10" db="EMBL/GenBank/DDBJ databases">
        <authorList>
            <person name="Varghese N."/>
            <person name="Submissions S."/>
        </authorList>
    </citation>
    <scope>NUCLEOTIDE SEQUENCE [LARGE SCALE GENOMIC DNA]</scope>
    <source>
        <strain evidence="11">930I</strain>
    </source>
</reference>
<dbReference type="GO" id="GO:0055085">
    <property type="term" value="P:transmembrane transport"/>
    <property type="evidence" value="ECO:0007669"/>
    <property type="project" value="TreeGrafter"/>
</dbReference>
<evidence type="ECO:0000256" key="1">
    <source>
        <dbReference type="ARBA" id="ARBA00004651"/>
    </source>
</evidence>
<keyword evidence="3" id="KW-0813">Transport</keyword>
<dbReference type="Pfam" id="PF01594">
    <property type="entry name" value="AI-2E_transport"/>
    <property type="match status" value="1"/>
</dbReference>
<dbReference type="GO" id="GO:0005886">
    <property type="term" value="C:plasma membrane"/>
    <property type="evidence" value="ECO:0007669"/>
    <property type="project" value="UniProtKB-SubCell"/>
</dbReference>
<feature type="transmembrane region" description="Helical" evidence="9">
    <location>
        <begin position="16"/>
        <end position="41"/>
    </location>
</feature>
<dbReference type="PANTHER" id="PTHR21716">
    <property type="entry name" value="TRANSMEMBRANE PROTEIN"/>
    <property type="match status" value="1"/>
</dbReference>
<feature type="region of interest" description="Disordered" evidence="8">
    <location>
        <begin position="352"/>
        <end position="371"/>
    </location>
</feature>
<dbReference type="RefSeq" id="WP_092615300.1">
    <property type="nucleotide sequence ID" value="NZ_FNCV01000002.1"/>
</dbReference>
<dbReference type="OrthoDB" id="5792512at2"/>
<evidence type="ECO:0000256" key="9">
    <source>
        <dbReference type="SAM" id="Phobius"/>
    </source>
</evidence>
<comment type="subcellular location">
    <subcellularLocation>
        <location evidence="1">Cell membrane</location>
        <topology evidence="1">Multi-pass membrane protein</topology>
    </subcellularLocation>
</comment>
<protein>
    <submittedName>
        <fullName evidence="10">Predicted PurR-regulated permease PerM</fullName>
    </submittedName>
</protein>
<gene>
    <name evidence="10" type="ORF">SAMN05421742_1022</name>
</gene>
<evidence type="ECO:0000256" key="8">
    <source>
        <dbReference type="SAM" id="MobiDB-lite"/>
    </source>
</evidence>
<feature type="transmembrane region" description="Helical" evidence="9">
    <location>
        <begin position="53"/>
        <end position="78"/>
    </location>
</feature>
<dbReference type="AlphaFoldDB" id="A0A1G7VXL3"/>
<dbReference type="InterPro" id="IPR002549">
    <property type="entry name" value="AI-2E-like"/>
</dbReference>
<keyword evidence="6 9" id="KW-1133">Transmembrane helix</keyword>
<name>A0A1G7VXL3_9PROT</name>
<organism evidence="10 11">
    <name type="scientific">Roseospirillum parvum</name>
    <dbReference type="NCBI Taxonomy" id="83401"/>
    <lineage>
        <taxon>Bacteria</taxon>
        <taxon>Pseudomonadati</taxon>
        <taxon>Pseudomonadota</taxon>
        <taxon>Alphaproteobacteria</taxon>
        <taxon>Rhodospirillales</taxon>
        <taxon>Rhodospirillaceae</taxon>
        <taxon>Roseospirillum</taxon>
    </lineage>
</organism>
<evidence type="ECO:0000256" key="2">
    <source>
        <dbReference type="ARBA" id="ARBA00009773"/>
    </source>
</evidence>
<feature type="transmembrane region" description="Helical" evidence="9">
    <location>
        <begin position="304"/>
        <end position="335"/>
    </location>
</feature>
<dbReference type="EMBL" id="FNCV01000002">
    <property type="protein sequence ID" value="SDG64381.1"/>
    <property type="molecule type" value="Genomic_DNA"/>
</dbReference>
<dbReference type="STRING" id="83401.SAMN05421742_1022"/>
<sequence length="371" mass="39345">MSPARQAQFWLVGTGLFLFLIYVMSSVLLPFVAGAAVAYFLDPVADWLERRRLSRLAATVVITLGFVVVLVVLLVFLVPVLQAQVVRFVEGLPDYVEALQTRLEPLFRDVLARLPAAEVARWQESAGEHLGSAVNWLGKVLGRVLSGGVALLNLVSLLVITPVVAFYLLRDWDRMVAVIDDWLPRAHAETIRAQFRAIDTTLAGFVRGQATVCLALGVFYAVGLSLAGLELGLVVGLGAGLISFVPYLGSLLGGAVSLGLAIAQWGEIVPVAIVAAIFATGQAVEGNFLTPKLVGDKVGLHPVWVMFALLAGGSLFGFVGVLLAVPVAAVIGVLARFSLNQYMASPLYLGGRRAEPQPDADPPTDPSAGPS</sequence>
<evidence type="ECO:0000256" key="4">
    <source>
        <dbReference type="ARBA" id="ARBA00022475"/>
    </source>
</evidence>
<evidence type="ECO:0000256" key="3">
    <source>
        <dbReference type="ARBA" id="ARBA00022448"/>
    </source>
</evidence>
<feature type="transmembrane region" description="Helical" evidence="9">
    <location>
        <begin position="268"/>
        <end position="284"/>
    </location>
</feature>
<keyword evidence="7 9" id="KW-0472">Membrane</keyword>
<keyword evidence="4" id="KW-1003">Cell membrane</keyword>
<keyword evidence="11" id="KW-1185">Reference proteome</keyword>
<keyword evidence="5 9" id="KW-0812">Transmembrane</keyword>
<proteinExistence type="inferred from homology"/>
<evidence type="ECO:0000256" key="6">
    <source>
        <dbReference type="ARBA" id="ARBA00022989"/>
    </source>
</evidence>
<evidence type="ECO:0000256" key="5">
    <source>
        <dbReference type="ARBA" id="ARBA00022692"/>
    </source>
</evidence>